<dbReference type="EMBL" id="JAUHTB010000043">
    <property type="protein sequence ID" value="MDN4507822.1"/>
    <property type="molecule type" value="Genomic_DNA"/>
</dbReference>
<accession>A0ABT8H5S8</accession>
<comment type="caution">
    <text evidence="3">The sequence shown here is derived from an EMBL/GenBank/DDBJ whole genome shotgun (WGS) entry which is preliminary data.</text>
</comment>
<dbReference type="Pfam" id="PF00665">
    <property type="entry name" value="rve"/>
    <property type="match status" value="1"/>
</dbReference>
<name>A0ABT8H5S8_9ACTN</name>
<dbReference type="RefSeq" id="WP_301163193.1">
    <property type="nucleotide sequence ID" value="NZ_JAUHTB010000043.1"/>
</dbReference>
<proteinExistence type="predicted"/>
<feature type="region of interest" description="Disordered" evidence="1">
    <location>
        <begin position="33"/>
        <end position="56"/>
    </location>
</feature>
<evidence type="ECO:0000259" key="2">
    <source>
        <dbReference type="PROSITE" id="PS50994"/>
    </source>
</evidence>
<feature type="domain" description="Integrase catalytic" evidence="2">
    <location>
        <begin position="123"/>
        <end position="293"/>
    </location>
</feature>
<dbReference type="InterPro" id="IPR001584">
    <property type="entry name" value="Integrase_cat-core"/>
</dbReference>
<keyword evidence="4" id="KW-1185">Reference proteome</keyword>
<dbReference type="PROSITE" id="PS50994">
    <property type="entry name" value="INTEGRASE"/>
    <property type="match status" value="1"/>
</dbReference>
<dbReference type="NCBIfam" id="NF033516">
    <property type="entry name" value="transpos_IS3"/>
    <property type="match status" value="1"/>
</dbReference>
<organism evidence="3 4">
    <name type="scientific">Dietzia maris</name>
    <dbReference type="NCBI Taxonomy" id="37915"/>
    <lineage>
        <taxon>Bacteria</taxon>
        <taxon>Bacillati</taxon>
        <taxon>Actinomycetota</taxon>
        <taxon>Actinomycetes</taxon>
        <taxon>Mycobacteriales</taxon>
        <taxon>Dietziaceae</taxon>
        <taxon>Dietzia</taxon>
    </lineage>
</organism>
<reference evidence="3 4" key="1">
    <citation type="submission" date="2023-07" db="EMBL/GenBank/DDBJ databases">
        <title>Strategy for survival of the halotoleranting strain Dietzia MX2 from the Yakshinskoe mineral salts deposit.</title>
        <authorList>
            <person name="Kharitonova M.A."/>
            <person name="Kupriyanova-Ashina F.G."/>
            <person name="Shakirov T.R."/>
            <person name="Vafina M.S."/>
            <person name="Ilinskaya O.N."/>
        </authorList>
    </citation>
    <scope>NUCLEOTIDE SEQUENCE [LARGE SCALE GENOMIC DNA]</scope>
    <source>
        <strain evidence="3 4">MX2</strain>
    </source>
</reference>
<dbReference type="PANTHER" id="PTHR46889">
    <property type="entry name" value="TRANSPOSASE INSF FOR INSERTION SEQUENCE IS3B-RELATED"/>
    <property type="match status" value="1"/>
</dbReference>
<gene>
    <name evidence="3" type="ORF">QYF62_17490</name>
</gene>
<dbReference type="InterPro" id="IPR012337">
    <property type="entry name" value="RNaseH-like_sf"/>
</dbReference>
<evidence type="ECO:0000313" key="3">
    <source>
        <dbReference type="EMBL" id="MDN4507822.1"/>
    </source>
</evidence>
<sequence>MTRAAWRTWQAETAQLLTSLLGVVRACALVGRSRATHHRQANPKPRALGPHPKARHPAELTDAERAAILGVITSEAYADLSVAQVWARELDAGRYHCSQRTMHRILAAQAMNGERRRQATHPPRKIPELVATSSNDVWSWDITKMRGPSKGIWYHAYVVIDIFSRYVVGWRIETVEDGELAADLVADSIAEQGRAPGYLHADGGAAMTSKPLASLLCDLDVTRSHNRPRTSNDNPYSESQFKTMKYTPDYPERFASIGQARAWMNQFIHWYNHQHRHSGIGLHTPASVHDGTAETIRDRRQLVLDAAYAKHPERFNRRPHPPRLPEKATINDPAAREPETSQAQPTTARLI</sequence>
<protein>
    <submittedName>
        <fullName evidence="3">IS3 family transposase</fullName>
    </submittedName>
</protein>
<feature type="compositionally biased region" description="Polar residues" evidence="1">
    <location>
        <begin position="340"/>
        <end position="351"/>
    </location>
</feature>
<evidence type="ECO:0000313" key="4">
    <source>
        <dbReference type="Proteomes" id="UP001172702"/>
    </source>
</evidence>
<dbReference type="Proteomes" id="UP001172702">
    <property type="component" value="Unassembled WGS sequence"/>
</dbReference>
<dbReference type="Gene3D" id="3.30.420.10">
    <property type="entry name" value="Ribonuclease H-like superfamily/Ribonuclease H"/>
    <property type="match status" value="1"/>
</dbReference>
<dbReference type="InterPro" id="IPR036397">
    <property type="entry name" value="RNaseH_sf"/>
</dbReference>
<evidence type="ECO:0000256" key="1">
    <source>
        <dbReference type="SAM" id="MobiDB-lite"/>
    </source>
</evidence>
<dbReference type="SUPFAM" id="SSF53098">
    <property type="entry name" value="Ribonuclease H-like"/>
    <property type="match status" value="1"/>
</dbReference>
<dbReference type="PANTHER" id="PTHR46889:SF4">
    <property type="entry name" value="TRANSPOSASE INSO FOR INSERTION SEQUENCE ELEMENT IS911B-RELATED"/>
    <property type="match status" value="1"/>
</dbReference>
<dbReference type="InterPro" id="IPR050900">
    <property type="entry name" value="Transposase_IS3/IS150/IS904"/>
</dbReference>
<feature type="region of interest" description="Disordered" evidence="1">
    <location>
        <begin position="312"/>
        <end position="351"/>
    </location>
</feature>
<dbReference type="InterPro" id="IPR048020">
    <property type="entry name" value="Transpos_IS3"/>
</dbReference>